<name>A0A1V4DKH0_9ENTE</name>
<dbReference type="EMBL" id="MVAB01000001">
    <property type="protein sequence ID" value="OPF88836.1"/>
    <property type="molecule type" value="Genomic_DNA"/>
</dbReference>
<comment type="caution">
    <text evidence="2">The sequence shown here is derived from an EMBL/GenBank/DDBJ whole genome shotgun (WGS) entry which is preliminary data.</text>
</comment>
<organism evidence="2 3">
    <name type="scientific">Vagococcus martis</name>
    <dbReference type="NCBI Taxonomy" id="1768210"/>
    <lineage>
        <taxon>Bacteria</taxon>
        <taxon>Bacillati</taxon>
        <taxon>Bacillota</taxon>
        <taxon>Bacilli</taxon>
        <taxon>Lactobacillales</taxon>
        <taxon>Enterococcaceae</taxon>
        <taxon>Vagococcus</taxon>
    </lineage>
</organism>
<gene>
    <name evidence="2" type="ORF">BW731_11955</name>
</gene>
<dbReference type="AlphaFoldDB" id="A0A1V4DKH0"/>
<keyword evidence="1" id="KW-0472">Membrane</keyword>
<evidence type="ECO:0008006" key="4">
    <source>
        <dbReference type="Google" id="ProtNLM"/>
    </source>
</evidence>
<keyword evidence="1" id="KW-1133">Transmembrane helix</keyword>
<feature type="transmembrane region" description="Helical" evidence="1">
    <location>
        <begin position="154"/>
        <end position="172"/>
    </location>
</feature>
<accession>A0A1V4DKH0</accession>
<keyword evidence="3" id="KW-1185">Reference proteome</keyword>
<evidence type="ECO:0000313" key="2">
    <source>
        <dbReference type="EMBL" id="OPF88836.1"/>
    </source>
</evidence>
<proteinExistence type="predicted"/>
<protein>
    <recommendedName>
        <fullName evidence="4">DUF1440 domain-containing protein</fullName>
    </recommendedName>
</protein>
<feature type="transmembrane region" description="Helical" evidence="1">
    <location>
        <begin position="118"/>
        <end position="142"/>
    </location>
</feature>
<dbReference type="InterPro" id="IPR009898">
    <property type="entry name" value="DUF1440"/>
</dbReference>
<reference evidence="2 3" key="1">
    <citation type="submission" date="2017-02" db="EMBL/GenBank/DDBJ databases">
        <title>Vagococcus cremeus sp. nov., isolated from the small intestine of a marten, Martes flavigula.</title>
        <authorList>
            <person name="Tak E.J."/>
            <person name="Bae J.-W."/>
        </authorList>
    </citation>
    <scope>NUCLEOTIDE SEQUENCE [LARGE SCALE GENOMIC DNA]</scope>
    <source>
        <strain evidence="2 3">D7T301</strain>
    </source>
</reference>
<evidence type="ECO:0000256" key="1">
    <source>
        <dbReference type="SAM" id="Phobius"/>
    </source>
</evidence>
<dbReference type="RefSeq" id="WP_079348472.1">
    <property type="nucleotide sequence ID" value="NZ_MVAB01000001.1"/>
</dbReference>
<keyword evidence="1" id="KW-0812">Transmembrane</keyword>
<dbReference type="Pfam" id="PF07274">
    <property type="entry name" value="DUF1440"/>
    <property type="match status" value="1"/>
</dbReference>
<feature type="transmembrane region" description="Helical" evidence="1">
    <location>
        <begin position="20"/>
        <end position="40"/>
    </location>
</feature>
<sequence length="183" mass="20960">MFELNKPRASFKEIFVKSIWFGIISGMISGMVSGMVKIGWEAILPPRTIARNLTNPPQQVMELFGVPESLTHAYVLYSEDQKVFWFSLCLHFSFSIVFSALFIFVAQYWKKIALWQGAAYGIIVWIVFHILLIPAIGGMPAPWNQPFDEHFSEFFGHIVWAWSIAACTYYLIGKDKKGNLENI</sequence>
<dbReference type="Proteomes" id="UP000189970">
    <property type="component" value="Unassembled WGS sequence"/>
</dbReference>
<feature type="transmembrane region" description="Helical" evidence="1">
    <location>
        <begin position="83"/>
        <end position="106"/>
    </location>
</feature>
<evidence type="ECO:0000313" key="3">
    <source>
        <dbReference type="Proteomes" id="UP000189970"/>
    </source>
</evidence>